<dbReference type="Proteomes" id="UP000094056">
    <property type="component" value="Unassembled WGS sequence"/>
</dbReference>
<gene>
    <name evidence="1" type="ORF">SCARUB_05035</name>
</gene>
<reference evidence="1 2" key="1">
    <citation type="submission" date="2016-07" db="EMBL/GenBank/DDBJ databases">
        <title>Draft genome of Scalindua rubra, obtained from a brine-seawater interface in the Red Sea, sheds light on salt adaptation in anammox bacteria.</title>
        <authorList>
            <person name="Speth D.R."/>
            <person name="Lagkouvardos I."/>
            <person name="Wang Y."/>
            <person name="Qian P.-Y."/>
            <person name="Dutilh B.E."/>
            <person name="Jetten M.S."/>
        </authorList>
    </citation>
    <scope>NUCLEOTIDE SEQUENCE [LARGE SCALE GENOMIC DNA]</scope>
    <source>
        <strain evidence="1">BSI-1</strain>
    </source>
</reference>
<name>A0A1E3X4G6_9BACT</name>
<dbReference type="EMBL" id="MAYW01000351">
    <property type="protein sequence ID" value="ODS29864.1"/>
    <property type="molecule type" value="Genomic_DNA"/>
</dbReference>
<dbReference type="AlphaFoldDB" id="A0A1E3X4G6"/>
<organism evidence="1 2">
    <name type="scientific">Candidatus Scalindua rubra</name>
    <dbReference type="NCBI Taxonomy" id="1872076"/>
    <lineage>
        <taxon>Bacteria</taxon>
        <taxon>Pseudomonadati</taxon>
        <taxon>Planctomycetota</taxon>
        <taxon>Candidatus Brocadiia</taxon>
        <taxon>Candidatus Brocadiales</taxon>
        <taxon>Candidatus Scalinduaceae</taxon>
        <taxon>Candidatus Scalindua</taxon>
    </lineage>
</organism>
<proteinExistence type="predicted"/>
<comment type="caution">
    <text evidence="1">The sequence shown here is derived from an EMBL/GenBank/DDBJ whole genome shotgun (WGS) entry which is preliminary data.</text>
</comment>
<accession>A0A1E3X4G6</accession>
<sequence>MEKSIPLFHKKIIKKEIFMCRAEEGKTEEKHQGRTQKKNS</sequence>
<evidence type="ECO:0000313" key="2">
    <source>
        <dbReference type="Proteomes" id="UP000094056"/>
    </source>
</evidence>
<evidence type="ECO:0000313" key="1">
    <source>
        <dbReference type="EMBL" id="ODS29864.1"/>
    </source>
</evidence>
<protein>
    <submittedName>
        <fullName evidence="1">Uncharacterized protein</fullName>
    </submittedName>
</protein>